<evidence type="ECO:0000313" key="1">
    <source>
        <dbReference type="EMBL" id="SFK87683.1"/>
    </source>
</evidence>
<dbReference type="SUPFAM" id="SSF57783">
    <property type="entry name" value="Zinc beta-ribbon"/>
    <property type="match status" value="1"/>
</dbReference>
<dbReference type="InterPro" id="IPR036977">
    <property type="entry name" value="DNA_primase_Znf_CHC2"/>
</dbReference>
<organism evidence="1 2">
    <name type="scientific">Pseudovibrio ascidiaceicola</name>
    <dbReference type="NCBI Taxonomy" id="285279"/>
    <lineage>
        <taxon>Bacteria</taxon>
        <taxon>Pseudomonadati</taxon>
        <taxon>Pseudomonadota</taxon>
        <taxon>Alphaproteobacteria</taxon>
        <taxon>Hyphomicrobiales</taxon>
        <taxon>Stappiaceae</taxon>
        <taxon>Pseudovibrio</taxon>
    </lineage>
</organism>
<dbReference type="RefSeq" id="WP_093521856.1">
    <property type="nucleotide sequence ID" value="NZ_FOSK01000010.1"/>
</dbReference>
<comment type="caution">
    <text evidence="1">The sequence shown here is derived from an EMBL/GenBank/DDBJ whole genome shotgun (WGS) entry which is preliminary data.</text>
</comment>
<proteinExistence type="predicted"/>
<sequence length="107" mass="11909">MRSRNKPRPRIDFQHIAKAALLHGDTICRQWLPGGRLCGCEYTVKNPRRVDRRAGSFKTNIASGLWCDFATGEGGRDFISLGAYLFSLSQKQAACNLADMIGVDAYE</sequence>
<reference evidence="1 2" key="1">
    <citation type="submission" date="2016-10" db="EMBL/GenBank/DDBJ databases">
        <authorList>
            <person name="Varghese N."/>
            <person name="Submissions S."/>
        </authorList>
    </citation>
    <scope>NUCLEOTIDE SEQUENCE [LARGE SCALE GENOMIC DNA]</scope>
    <source>
        <strain evidence="1 2">DSM 16392</strain>
    </source>
</reference>
<evidence type="ECO:0008006" key="3">
    <source>
        <dbReference type="Google" id="ProtNLM"/>
    </source>
</evidence>
<dbReference type="Gene3D" id="3.90.580.10">
    <property type="entry name" value="Zinc finger, CHC2-type domain"/>
    <property type="match status" value="1"/>
</dbReference>
<keyword evidence="2" id="KW-1185">Reference proteome</keyword>
<dbReference type="Proteomes" id="UP000199598">
    <property type="component" value="Unassembled WGS sequence"/>
</dbReference>
<evidence type="ECO:0000313" key="2">
    <source>
        <dbReference type="Proteomes" id="UP000199598"/>
    </source>
</evidence>
<name>A0A1I4D3X4_9HYPH</name>
<gene>
    <name evidence="1" type="ORF">SAMN04488518_110199</name>
</gene>
<accession>A0A1I4D3X4</accession>
<dbReference type="EMBL" id="FOSK01000010">
    <property type="protein sequence ID" value="SFK87683.1"/>
    <property type="molecule type" value="Genomic_DNA"/>
</dbReference>
<protein>
    <recommendedName>
        <fullName evidence="3">DNA primase</fullName>
    </recommendedName>
</protein>